<name>A0A7T3R0N6_9VIRU</name>
<evidence type="ECO:0000256" key="1">
    <source>
        <dbReference type="SAM" id="MobiDB-lite"/>
    </source>
</evidence>
<keyword evidence="2" id="KW-0472">Membrane</keyword>
<keyword evidence="2" id="KW-1133">Transmembrane helix</keyword>
<reference evidence="3" key="2">
    <citation type="submission" date="2020-09" db="EMBL/GenBank/DDBJ databases">
        <authorList>
            <person name="Thekke Veetil T."/>
            <person name="Lagos-Kutz D."/>
            <person name="Mccoppin N.K."/>
            <person name="Hartman G.L."/>
            <person name="Lim H.-S."/>
            <person name="Domier L.L."/>
        </authorList>
    </citation>
    <scope>NUCLEOTIDE SEQUENCE</scope>
    <source>
        <strain evidence="3">STN1CV4</strain>
    </source>
</reference>
<feature type="region of interest" description="Disordered" evidence="1">
    <location>
        <begin position="650"/>
        <end position="679"/>
    </location>
</feature>
<protein>
    <submittedName>
        <fullName evidence="3">Putative glycoprotein</fullName>
    </submittedName>
</protein>
<feature type="transmembrane region" description="Helical" evidence="2">
    <location>
        <begin position="588"/>
        <end position="609"/>
    </location>
</feature>
<organism evidence="3">
    <name type="scientific">Soybean thrips chu-like virus 4</name>
    <dbReference type="NCBI Taxonomy" id="2796543"/>
    <lineage>
        <taxon>Viruses</taxon>
        <taxon>Riboviria</taxon>
        <taxon>Orthornavirae</taxon>
        <taxon>Negarnaviricota</taxon>
        <taxon>Haploviricotina</taxon>
        <taxon>Monjiviricetes</taxon>
        <taxon>Jingchuvirales</taxon>
        <taxon>Chuviridae</taxon>
    </lineage>
</organism>
<feature type="transmembrane region" description="Helical" evidence="2">
    <location>
        <begin position="560"/>
        <end position="581"/>
    </location>
</feature>
<proteinExistence type="predicted"/>
<evidence type="ECO:0000256" key="2">
    <source>
        <dbReference type="SAM" id="Phobius"/>
    </source>
</evidence>
<dbReference type="Pfam" id="PF24664">
    <property type="entry name" value="Monjiviricetes_fusion"/>
    <property type="match status" value="1"/>
</dbReference>
<accession>A0A7T3R0N6</accession>
<feature type="compositionally biased region" description="Basic and acidic residues" evidence="1">
    <location>
        <begin position="668"/>
        <end position="679"/>
    </location>
</feature>
<sequence length="749" mass="86314">MLPLLLIVLIPIQSESKPFEATFTTGNVKYDDYKEYDGNVAYRCGGNQMDISKIDITSPGNCSGQMKDVENSSEKIILLQRANGFETEVIQCKVTATLHIYGCGMFSHIYLKQNFYDQRIMELTRKQCNDIHKNNAFRYSKDSKDWDLKDGNITVSISETLVGSISESGACEGGTFYHDGRTHTSVVVIANYKIQKSSFKVTVDFEQNKLRLKSGSSCDYSDTICMDDEMGTLVWDKQPKKCQTSDYIVIYKGWSNVTSSALYDNKVMYSVINKDQIFSLMAKTEIEACGFSAIQTEHPKLVIVKYDNTDPTLFNSFRTEELDIFLYMNSKFVYIERFLEREITSLYRAIKLQNCLMDTEIIKTKLAIAVIDPVEFAYLLKSKPGYTAFLTGEVINIVKCYPVNVQTIATSRCYQELPVSYNNTQMFVRPKSKLLVDTGTEIKCNSHTSPLHKISGVWYSFSPTMQVAINPNVLQPNQKDFWEPSITGNTMKSGIYPYESTQELNKIIMYSTNKEAVASNFISGIMTTDSDISKIKLDRYMSIDELSTKLESYWEKTKGFFWFIGAFSTYMMGVIVFLKLFKFIVDTIVHCFNLYTIFGFGWVLLLAFWDTMTHLRINRHFHERFANRSDDSEHHQLVIRGNRFADGSEADTMEENQERIDYSPTAPQDKKEENKVQKNPNERHIRVRILRDMREDLKVCVDELANVYIMSKSLRIEMSGEHKMLISDVINYKKEFCYCDFPRYIQTSL</sequence>
<evidence type="ECO:0000313" key="3">
    <source>
        <dbReference type="EMBL" id="QPZ88439.1"/>
    </source>
</evidence>
<keyword evidence="2" id="KW-0812">Transmembrane</keyword>
<dbReference type="EMBL" id="MW033643">
    <property type="protein sequence ID" value="QPZ88439.1"/>
    <property type="molecule type" value="Viral_cRNA"/>
</dbReference>
<reference evidence="3" key="1">
    <citation type="journal article" date="2020" name="Viruses">
        <title>Soybean Thrips (Thysanoptera: Thripidae) Harbor Highly Diverse Populations of Arthropod, Fungal and Plant Viruses.</title>
        <authorList>
            <person name="Thekke-Veetil T."/>
            <person name="Lagos-Kutz D."/>
            <person name="McCoppin N.K."/>
            <person name="Hartman G.L."/>
            <person name="Ju H.K."/>
            <person name="Lim H.S."/>
            <person name="Domier L.L."/>
        </authorList>
    </citation>
    <scope>NUCLEOTIDE SEQUENCE</scope>
    <source>
        <strain evidence="3">STN1CV4</strain>
    </source>
</reference>